<dbReference type="InterPro" id="IPR016181">
    <property type="entry name" value="Acyl_CoA_acyltransferase"/>
</dbReference>
<accession>A0A3N3DTK6</accession>
<dbReference type="GO" id="GO:0004343">
    <property type="term" value="F:glucosamine 6-phosphate N-acetyltransferase activity"/>
    <property type="evidence" value="ECO:0007669"/>
    <property type="project" value="TreeGrafter"/>
</dbReference>
<dbReference type="RefSeq" id="WP_123783599.1">
    <property type="nucleotide sequence ID" value="NZ_RKIK01000113.1"/>
</dbReference>
<keyword evidence="2" id="KW-0808">Transferase</keyword>
<dbReference type="PANTHER" id="PTHR13355">
    <property type="entry name" value="GLUCOSAMINE 6-PHOSPHATE N-ACETYLTRANSFERASE"/>
    <property type="match status" value="1"/>
</dbReference>
<sequence>MNLVIGCDSLLIEQSHAIREEVFVIEQDMSLEFDRDGKDSVSQHAILYLDCQPVGCARLTISQHRAVLSRVAVLDAYRGAKLADMLINALLRYARRQRVHYVSVHAHQYLEDHYKKLGFAFAKNGEVVGKHQLIELAISLETPANVVAA</sequence>
<proteinExistence type="predicted"/>
<dbReference type="InterPro" id="IPR039143">
    <property type="entry name" value="GNPNAT1-like"/>
</dbReference>
<evidence type="ECO:0000259" key="1">
    <source>
        <dbReference type="PROSITE" id="PS51186"/>
    </source>
</evidence>
<dbReference type="Pfam" id="PF13673">
    <property type="entry name" value="Acetyltransf_10"/>
    <property type="match status" value="1"/>
</dbReference>
<feature type="domain" description="N-acetyltransferase" evidence="1">
    <location>
        <begin position="3"/>
        <end position="145"/>
    </location>
</feature>
<dbReference type="SUPFAM" id="SSF55729">
    <property type="entry name" value="Acyl-CoA N-acyltransferases (Nat)"/>
    <property type="match status" value="1"/>
</dbReference>
<dbReference type="CDD" id="cd04301">
    <property type="entry name" value="NAT_SF"/>
    <property type="match status" value="1"/>
</dbReference>
<dbReference type="Proteomes" id="UP000278792">
    <property type="component" value="Unassembled WGS sequence"/>
</dbReference>
<gene>
    <name evidence="2" type="ORF">EGH82_21345</name>
</gene>
<dbReference type="InterPro" id="IPR000182">
    <property type="entry name" value="GNAT_dom"/>
</dbReference>
<dbReference type="PROSITE" id="PS51186">
    <property type="entry name" value="GNAT"/>
    <property type="match status" value="1"/>
</dbReference>
<dbReference type="AlphaFoldDB" id="A0A3N3DTK6"/>
<dbReference type="Gene3D" id="3.40.630.30">
    <property type="match status" value="1"/>
</dbReference>
<organism evidence="2 3">
    <name type="scientific">Vibrio ponticus</name>
    <dbReference type="NCBI Taxonomy" id="265668"/>
    <lineage>
        <taxon>Bacteria</taxon>
        <taxon>Pseudomonadati</taxon>
        <taxon>Pseudomonadota</taxon>
        <taxon>Gammaproteobacteria</taxon>
        <taxon>Vibrionales</taxon>
        <taxon>Vibrionaceae</taxon>
        <taxon>Vibrio</taxon>
    </lineage>
</organism>
<evidence type="ECO:0000313" key="3">
    <source>
        <dbReference type="Proteomes" id="UP000278792"/>
    </source>
</evidence>
<dbReference type="EMBL" id="RKIK01000113">
    <property type="protein sequence ID" value="ROV57800.1"/>
    <property type="molecule type" value="Genomic_DNA"/>
</dbReference>
<dbReference type="PANTHER" id="PTHR13355:SF11">
    <property type="entry name" value="GLUCOSAMINE 6-PHOSPHATE N-ACETYLTRANSFERASE"/>
    <property type="match status" value="1"/>
</dbReference>
<protein>
    <submittedName>
        <fullName evidence="2">GNAT family N-acetyltransferase</fullName>
    </submittedName>
</protein>
<comment type="caution">
    <text evidence="2">The sequence shown here is derived from an EMBL/GenBank/DDBJ whole genome shotgun (WGS) entry which is preliminary data.</text>
</comment>
<reference evidence="2 3" key="1">
    <citation type="submission" date="2018-11" db="EMBL/GenBank/DDBJ databases">
        <title>Vibrio ponticus strain CAIM 1751 pathogenic for the snapper Lutjanus guttatus.</title>
        <authorList>
            <person name="Soto-Rodriguez S."/>
            <person name="Lozano-Olvera R."/>
            <person name="Gomez-Gil B."/>
        </authorList>
    </citation>
    <scope>NUCLEOTIDE SEQUENCE [LARGE SCALE GENOMIC DNA]</scope>
    <source>
        <strain evidence="2 3">CAIM 1751</strain>
    </source>
</reference>
<evidence type="ECO:0000313" key="2">
    <source>
        <dbReference type="EMBL" id="ROV57800.1"/>
    </source>
</evidence>
<name>A0A3N3DTK6_9VIBR</name>